<keyword evidence="4" id="KW-1003">Cell membrane</keyword>
<dbReference type="OrthoDB" id="9774335at2"/>
<dbReference type="InterPro" id="IPR004680">
    <property type="entry name" value="Cit_transptr-like_dom"/>
</dbReference>
<evidence type="ECO:0000256" key="3">
    <source>
        <dbReference type="ARBA" id="ARBA00022448"/>
    </source>
</evidence>
<keyword evidence="3" id="KW-0813">Transport</keyword>
<evidence type="ECO:0000256" key="8">
    <source>
        <dbReference type="SAM" id="Phobius"/>
    </source>
</evidence>
<reference evidence="10 11" key="1">
    <citation type="submission" date="2019-07" db="EMBL/GenBank/DDBJ databases">
        <authorList>
            <person name="Kim J."/>
        </authorList>
    </citation>
    <scope>NUCLEOTIDE SEQUENCE [LARGE SCALE GENOMIC DNA]</scope>
    <source>
        <strain evidence="10 11">MJ1a</strain>
    </source>
</reference>
<feature type="transmembrane region" description="Helical" evidence="8">
    <location>
        <begin position="6"/>
        <end position="22"/>
    </location>
</feature>
<feature type="transmembrane region" description="Helical" evidence="8">
    <location>
        <begin position="176"/>
        <end position="194"/>
    </location>
</feature>
<name>A0A563U2N4_9SPHI</name>
<keyword evidence="11" id="KW-1185">Reference proteome</keyword>
<evidence type="ECO:0000256" key="2">
    <source>
        <dbReference type="ARBA" id="ARBA00009843"/>
    </source>
</evidence>
<dbReference type="AlphaFoldDB" id="A0A563U2N4"/>
<comment type="caution">
    <text evidence="10">The sequence shown here is derived from an EMBL/GenBank/DDBJ whole genome shotgun (WGS) entry which is preliminary data.</text>
</comment>
<keyword evidence="5 8" id="KW-0812">Transmembrane</keyword>
<sequence>MNHYIIWAISIVAIAGVIIRPFKLPEAVWAVAGALILFITGLISFKTVTTGVGKGTDVYLFLSGMMLLSEAAREEKLFDWIASYTVRASRGSAERLFLLIFLAGTVVTALLSNDATAVVLTPAVIASCQAAGVKNNLPYLLICAFVANAASFLLPISNPANLVIYQKELPSLLTWLGHFLLPSIVVIVLTYVALKRLQAKSLKETFESDLPQPVLSKTGKLALYGIILTIVVLLTCSALDIQLGWPTFITGLLCTVLISITSKKSMGVFLKQVSWGVLALVAGLFVIVEALTQTGVTHMLANAMFGNAAGHDKTASFLTGSGLAVACNLVNNLPAGLIAGEISQMSHISDLIRKAILIGIDLGPNLSVTGSLATILWLNALRRENINVTAMQFLKYGVFVMLIPLIAVLLLLPYISF</sequence>
<dbReference type="Pfam" id="PF03600">
    <property type="entry name" value="CitMHS"/>
    <property type="match status" value="1"/>
</dbReference>
<dbReference type="CDD" id="cd01118">
    <property type="entry name" value="ArsB_permease"/>
    <property type="match status" value="1"/>
</dbReference>
<comment type="subcellular location">
    <subcellularLocation>
        <location evidence="1">Cell membrane</location>
        <topology evidence="1">Multi-pass membrane protein</topology>
    </subcellularLocation>
</comment>
<feature type="transmembrane region" description="Helical" evidence="8">
    <location>
        <begin position="245"/>
        <end position="261"/>
    </location>
</feature>
<gene>
    <name evidence="10" type="ORF">FPZ42_13540</name>
</gene>
<feature type="transmembrane region" description="Helical" evidence="8">
    <location>
        <begin position="221"/>
        <end position="239"/>
    </location>
</feature>
<accession>A0A563U2N4</accession>
<dbReference type="InterPro" id="IPR000802">
    <property type="entry name" value="Arsenical_pump_ArsB"/>
</dbReference>
<dbReference type="EMBL" id="VOEI01000004">
    <property type="protein sequence ID" value="TWR25611.1"/>
    <property type="molecule type" value="Genomic_DNA"/>
</dbReference>
<dbReference type="GO" id="GO:0005886">
    <property type="term" value="C:plasma membrane"/>
    <property type="evidence" value="ECO:0007669"/>
    <property type="project" value="UniProtKB-SubCell"/>
</dbReference>
<feature type="transmembrane region" description="Helical" evidence="8">
    <location>
        <begin position="273"/>
        <end position="292"/>
    </location>
</feature>
<organism evidence="10 11">
    <name type="scientific">Mucilaginibacter achroorhodeus</name>
    <dbReference type="NCBI Taxonomy" id="2599294"/>
    <lineage>
        <taxon>Bacteria</taxon>
        <taxon>Pseudomonadati</taxon>
        <taxon>Bacteroidota</taxon>
        <taxon>Sphingobacteriia</taxon>
        <taxon>Sphingobacteriales</taxon>
        <taxon>Sphingobacteriaceae</taxon>
        <taxon>Mucilaginibacter</taxon>
    </lineage>
</organism>
<feature type="transmembrane region" description="Helical" evidence="8">
    <location>
        <begin position="96"/>
        <end position="125"/>
    </location>
</feature>
<protein>
    <submittedName>
        <fullName evidence="10">Arsenic transporter</fullName>
    </submittedName>
</protein>
<dbReference type="Proteomes" id="UP000318010">
    <property type="component" value="Unassembled WGS sequence"/>
</dbReference>
<dbReference type="RefSeq" id="WP_146272176.1">
    <property type="nucleotide sequence ID" value="NZ_VOEI01000004.1"/>
</dbReference>
<dbReference type="PANTHER" id="PTHR43302">
    <property type="entry name" value="TRANSPORTER ARSB-RELATED"/>
    <property type="match status" value="1"/>
</dbReference>
<evidence type="ECO:0000313" key="10">
    <source>
        <dbReference type="EMBL" id="TWR25611.1"/>
    </source>
</evidence>
<evidence type="ECO:0000256" key="7">
    <source>
        <dbReference type="ARBA" id="ARBA00023136"/>
    </source>
</evidence>
<feature type="domain" description="Citrate transporter-like" evidence="9">
    <location>
        <begin position="18"/>
        <end position="337"/>
    </location>
</feature>
<evidence type="ECO:0000313" key="11">
    <source>
        <dbReference type="Proteomes" id="UP000318010"/>
    </source>
</evidence>
<evidence type="ECO:0000256" key="1">
    <source>
        <dbReference type="ARBA" id="ARBA00004651"/>
    </source>
</evidence>
<proteinExistence type="inferred from homology"/>
<evidence type="ECO:0000256" key="4">
    <source>
        <dbReference type="ARBA" id="ARBA00022475"/>
    </source>
</evidence>
<keyword evidence="7 8" id="KW-0472">Membrane</keyword>
<feature type="transmembrane region" description="Helical" evidence="8">
    <location>
        <begin position="355"/>
        <end position="381"/>
    </location>
</feature>
<feature type="transmembrane region" description="Helical" evidence="8">
    <location>
        <begin position="27"/>
        <end position="45"/>
    </location>
</feature>
<dbReference type="PRINTS" id="PR00758">
    <property type="entry name" value="ARSENICPUMP"/>
</dbReference>
<dbReference type="GO" id="GO:0015105">
    <property type="term" value="F:arsenite transmembrane transporter activity"/>
    <property type="evidence" value="ECO:0007669"/>
    <property type="project" value="InterPro"/>
</dbReference>
<evidence type="ECO:0000259" key="9">
    <source>
        <dbReference type="Pfam" id="PF03600"/>
    </source>
</evidence>
<evidence type="ECO:0000256" key="5">
    <source>
        <dbReference type="ARBA" id="ARBA00022692"/>
    </source>
</evidence>
<evidence type="ECO:0000256" key="6">
    <source>
        <dbReference type="ARBA" id="ARBA00022989"/>
    </source>
</evidence>
<feature type="transmembrane region" description="Helical" evidence="8">
    <location>
        <begin position="393"/>
        <end position="415"/>
    </location>
</feature>
<feature type="transmembrane region" description="Helical" evidence="8">
    <location>
        <begin position="137"/>
        <end position="156"/>
    </location>
</feature>
<dbReference type="PANTHER" id="PTHR43302:SF5">
    <property type="entry name" value="TRANSPORTER ARSB-RELATED"/>
    <property type="match status" value="1"/>
</dbReference>
<keyword evidence="6 8" id="KW-1133">Transmembrane helix</keyword>
<comment type="similarity">
    <text evidence="2">Belongs to the CitM (TC 2.A.11) transporter family.</text>
</comment>